<dbReference type="Proteomes" id="UP000035352">
    <property type="component" value="Chromosome"/>
</dbReference>
<dbReference type="PANTHER" id="PTHR42792">
    <property type="entry name" value="FLAGELLIN"/>
    <property type="match status" value="1"/>
</dbReference>
<evidence type="ECO:0000259" key="5">
    <source>
        <dbReference type="Pfam" id="PF00669"/>
    </source>
</evidence>
<dbReference type="GO" id="GO:0071973">
    <property type="term" value="P:bacterial-type flagellum-dependent cell motility"/>
    <property type="evidence" value="ECO:0007669"/>
    <property type="project" value="InterPro"/>
</dbReference>
<gene>
    <name evidence="6" type="primary">flgL</name>
    <name evidence="6" type="ORF">AAW51_3652</name>
</gene>
<dbReference type="KEGG" id="pbh:AAW51_3652"/>
<comment type="subcellular location">
    <subcellularLocation>
        <location evidence="1">Bacterial flagellum</location>
    </subcellularLocation>
    <subcellularLocation>
        <location evidence="2">Secreted</location>
    </subcellularLocation>
</comment>
<comment type="similarity">
    <text evidence="3">Belongs to the bacterial flagellin family.</text>
</comment>
<evidence type="ECO:0000256" key="3">
    <source>
        <dbReference type="ARBA" id="ARBA00005709"/>
    </source>
</evidence>
<keyword evidence="7" id="KW-1185">Reference proteome</keyword>
<keyword evidence="6" id="KW-0969">Cilium</keyword>
<accession>A0A0G3BQT4</accession>
<evidence type="ECO:0000256" key="2">
    <source>
        <dbReference type="ARBA" id="ARBA00004613"/>
    </source>
</evidence>
<dbReference type="RefSeq" id="WP_047195731.1">
    <property type="nucleotide sequence ID" value="NZ_CP011371.1"/>
</dbReference>
<dbReference type="GO" id="GO:0009424">
    <property type="term" value="C:bacterial-type flagellum hook"/>
    <property type="evidence" value="ECO:0007669"/>
    <property type="project" value="InterPro"/>
</dbReference>
<dbReference type="AlphaFoldDB" id="A0A0G3BQT4"/>
<dbReference type="STRING" id="413882.AAW51_3652"/>
<protein>
    <submittedName>
        <fullName evidence="6">Flagellar hook protein FlgL</fullName>
    </submittedName>
</protein>
<dbReference type="SUPFAM" id="SSF64518">
    <property type="entry name" value="Phase 1 flagellin"/>
    <property type="match status" value="1"/>
</dbReference>
<dbReference type="EMBL" id="CP011371">
    <property type="protein sequence ID" value="AKJ30343.1"/>
    <property type="molecule type" value="Genomic_DNA"/>
</dbReference>
<proteinExistence type="inferred from homology"/>
<sequence>MRIASAHYHATMNTALQTASSKVADVMHRMATGQHLLKPSDDPVRQVRLSRLMREDAALTQYRDNIGALRSRLQQNETLLDGMSRDMLQARDLLVWAADGGNTSEDVGAMADSLAALRDSLFYSVNSRDQEGRYLFSGTATATPALTYDPAAAPGARYSFTGNTEAQKVMVGNGVTQTANVSLQEMHGLLNLLDQTVATLATPGVRVSDPAAHAQLSAAIDGLDAGLDAVNVKIAGLGGAQNLLSTLDTNHQNVSLSNQQAVLKLGQLDYGDAAVQLNGYTTALQATQKAYGQVSRLSLFDVL</sequence>
<evidence type="ECO:0000256" key="4">
    <source>
        <dbReference type="ARBA" id="ARBA00023143"/>
    </source>
</evidence>
<reference evidence="6 7" key="1">
    <citation type="submission" date="2015-05" db="EMBL/GenBank/DDBJ databases">
        <authorList>
            <person name="Tang B."/>
            <person name="Yu Y."/>
        </authorList>
    </citation>
    <scope>NUCLEOTIDE SEQUENCE [LARGE SCALE GENOMIC DNA]</scope>
    <source>
        <strain evidence="6 7">DSM 7029</strain>
    </source>
</reference>
<name>A0A0G3BQT4_9BURK</name>
<feature type="domain" description="Flagellin N-terminal" evidence="5">
    <location>
        <begin position="10"/>
        <end position="141"/>
    </location>
</feature>
<keyword evidence="4" id="KW-0975">Bacterial flagellum</keyword>
<dbReference type="GO" id="GO:0005198">
    <property type="term" value="F:structural molecule activity"/>
    <property type="evidence" value="ECO:0007669"/>
    <property type="project" value="InterPro"/>
</dbReference>
<dbReference type="Gene3D" id="1.20.1330.10">
    <property type="entry name" value="f41 fragment of flagellin, N-terminal domain"/>
    <property type="match status" value="1"/>
</dbReference>
<keyword evidence="6" id="KW-0282">Flagellum</keyword>
<keyword evidence="6" id="KW-0966">Cell projection</keyword>
<dbReference type="PATRIC" id="fig|413882.6.peg.3817"/>
<dbReference type="InterPro" id="IPR001029">
    <property type="entry name" value="Flagellin_N"/>
</dbReference>
<dbReference type="InterPro" id="IPR001492">
    <property type="entry name" value="Flagellin"/>
</dbReference>
<dbReference type="Pfam" id="PF00669">
    <property type="entry name" value="Flagellin_N"/>
    <property type="match status" value="1"/>
</dbReference>
<dbReference type="GO" id="GO:0005576">
    <property type="term" value="C:extracellular region"/>
    <property type="evidence" value="ECO:0007669"/>
    <property type="project" value="UniProtKB-SubCell"/>
</dbReference>
<evidence type="ECO:0000313" key="7">
    <source>
        <dbReference type="Proteomes" id="UP000035352"/>
    </source>
</evidence>
<dbReference type="NCBIfam" id="TIGR02550">
    <property type="entry name" value="flagell_flgL"/>
    <property type="match status" value="1"/>
</dbReference>
<dbReference type="InterPro" id="IPR013384">
    <property type="entry name" value="Flagell_FlgL"/>
</dbReference>
<organism evidence="6 7">
    <name type="scientific">Caldimonas brevitalea</name>
    <dbReference type="NCBI Taxonomy" id="413882"/>
    <lineage>
        <taxon>Bacteria</taxon>
        <taxon>Pseudomonadati</taxon>
        <taxon>Pseudomonadota</taxon>
        <taxon>Betaproteobacteria</taxon>
        <taxon>Burkholderiales</taxon>
        <taxon>Sphaerotilaceae</taxon>
        <taxon>Caldimonas</taxon>
    </lineage>
</organism>
<evidence type="ECO:0000256" key="1">
    <source>
        <dbReference type="ARBA" id="ARBA00004365"/>
    </source>
</evidence>
<dbReference type="PANTHER" id="PTHR42792:SF1">
    <property type="entry name" value="FLAGELLAR HOOK-ASSOCIATED PROTEIN 3"/>
    <property type="match status" value="1"/>
</dbReference>
<evidence type="ECO:0000313" key="6">
    <source>
        <dbReference type="EMBL" id="AKJ30343.1"/>
    </source>
</evidence>
<dbReference type="OrthoDB" id="9768249at2"/>